<dbReference type="InterPro" id="IPR011013">
    <property type="entry name" value="Gal_mutarotase_sf_dom"/>
</dbReference>
<dbReference type="Pfam" id="PF01263">
    <property type="entry name" value="Aldose_epim"/>
    <property type="match status" value="1"/>
</dbReference>
<dbReference type="GO" id="GO:0005975">
    <property type="term" value="P:carbohydrate metabolic process"/>
    <property type="evidence" value="ECO:0007669"/>
    <property type="project" value="InterPro"/>
</dbReference>
<dbReference type="AlphaFoldDB" id="A0A498RDG5"/>
<dbReference type="PANTHER" id="PTHR11122">
    <property type="entry name" value="APOSPORY-ASSOCIATED PROTEIN C-RELATED"/>
    <property type="match status" value="1"/>
</dbReference>
<protein>
    <submittedName>
        <fullName evidence="1">Aldose 1-/glucose-6-phosphate 1-epimerase</fullName>
    </submittedName>
</protein>
<dbReference type="EMBL" id="UPPP01000116">
    <property type="protein sequence ID" value="VBB09359.1"/>
    <property type="molecule type" value="Genomic_DNA"/>
</dbReference>
<dbReference type="GO" id="GO:0030246">
    <property type="term" value="F:carbohydrate binding"/>
    <property type="evidence" value="ECO:0007669"/>
    <property type="project" value="InterPro"/>
</dbReference>
<gene>
    <name evidence="1" type="ORF">LUCI_4649</name>
</gene>
<dbReference type="CDD" id="cd09024">
    <property type="entry name" value="Aldose_epim_lacX"/>
    <property type="match status" value="1"/>
</dbReference>
<organism evidence="1 2">
    <name type="scientific">Lucifera butyrica</name>
    <dbReference type="NCBI Taxonomy" id="1351585"/>
    <lineage>
        <taxon>Bacteria</taxon>
        <taxon>Bacillati</taxon>
        <taxon>Bacillota</taxon>
        <taxon>Negativicutes</taxon>
        <taxon>Veillonellales</taxon>
        <taxon>Veillonellaceae</taxon>
        <taxon>Lucifera</taxon>
    </lineage>
</organism>
<dbReference type="SUPFAM" id="SSF74650">
    <property type="entry name" value="Galactose mutarotase-like"/>
    <property type="match status" value="1"/>
</dbReference>
<dbReference type="Gene3D" id="2.70.98.10">
    <property type="match status" value="1"/>
</dbReference>
<dbReference type="OrthoDB" id="9795355at2"/>
<dbReference type="InterPro" id="IPR014718">
    <property type="entry name" value="GH-type_carb-bd"/>
</dbReference>
<name>A0A498RDG5_9FIRM</name>
<evidence type="ECO:0000313" key="2">
    <source>
        <dbReference type="Proteomes" id="UP000277811"/>
    </source>
</evidence>
<dbReference type="InterPro" id="IPR008183">
    <property type="entry name" value="Aldose_1/G6P_1-epimerase"/>
</dbReference>
<proteinExistence type="predicted"/>
<dbReference type="PANTHER" id="PTHR11122:SF13">
    <property type="entry name" value="GLUCOSE-6-PHOSPHATE 1-EPIMERASE"/>
    <property type="match status" value="1"/>
</dbReference>
<keyword evidence="2" id="KW-1185">Reference proteome</keyword>
<accession>A0A498RDG5</accession>
<evidence type="ECO:0000313" key="1">
    <source>
        <dbReference type="EMBL" id="VBB09359.1"/>
    </source>
</evidence>
<dbReference type="InterPro" id="IPR037481">
    <property type="entry name" value="LacX"/>
</dbReference>
<sequence>MTSYRLKNEYITVAVNRFGAELKSLVSNETGREYLWQADPAYWRRTSPVLFPVVGRLKQNSYQYRGKTYPMMQHGFARDKEFTLLEQTDKTLHFMLENDAATMTIYPFDFRLIIGYEIVGKKVVVSWRVVNTGDKTMYFSVGSHPAFICPFDKNERQSDCFLAFDTSGPLVYHHIGKEYLYQNQEYPITLKEGALSLEEHLFDLDALLFENYQFRQVSLLNSDKKPYLSVKFHAPVVGIWSPPKKKAPFVCIEPWFGRCDAENFEGTLAERAYGNMLAGGAEFGAEYTIEIM</sequence>
<dbReference type="RefSeq" id="WP_122630147.1">
    <property type="nucleotide sequence ID" value="NZ_UPPP01000116.1"/>
</dbReference>
<dbReference type="GO" id="GO:0016853">
    <property type="term" value="F:isomerase activity"/>
    <property type="evidence" value="ECO:0007669"/>
    <property type="project" value="InterPro"/>
</dbReference>
<reference evidence="1 2" key="1">
    <citation type="submission" date="2018-06" db="EMBL/GenBank/DDBJ databases">
        <authorList>
            <person name="Strepis N."/>
        </authorList>
    </citation>
    <scope>NUCLEOTIDE SEQUENCE [LARGE SCALE GENOMIC DNA]</scope>
    <source>
        <strain evidence="1">LUCI</strain>
    </source>
</reference>
<dbReference type="Proteomes" id="UP000277811">
    <property type="component" value="Unassembled WGS sequence"/>
</dbReference>